<gene>
    <name evidence="2" type="ORF">BC6307_10355</name>
</gene>
<feature type="transmembrane region" description="Helical" evidence="1">
    <location>
        <begin position="7"/>
        <end position="28"/>
    </location>
</feature>
<keyword evidence="1" id="KW-1133">Transmembrane helix</keyword>
<proteinExistence type="predicted"/>
<keyword evidence="1" id="KW-0472">Membrane</keyword>
<keyword evidence="1" id="KW-0812">Transmembrane</keyword>
<dbReference type="AlphaFoldDB" id="A0A223KQQ1"/>
<evidence type="ECO:0000313" key="3">
    <source>
        <dbReference type="Proteomes" id="UP000215224"/>
    </source>
</evidence>
<dbReference type="Proteomes" id="UP000215224">
    <property type="component" value="Chromosome"/>
</dbReference>
<feature type="transmembrane region" description="Helical" evidence="1">
    <location>
        <begin position="34"/>
        <end position="52"/>
    </location>
</feature>
<evidence type="ECO:0008006" key="4">
    <source>
        <dbReference type="Google" id="ProtNLM"/>
    </source>
</evidence>
<protein>
    <recommendedName>
        <fullName evidence="4">DUF2512 domain-containing protein</fullName>
    </recommendedName>
</protein>
<organism evidence="2 3">
    <name type="scientific">Sutcliffiella cohnii</name>
    <dbReference type="NCBI Taxonomy" id="33932"/>
    <lineage>
        <taxon>Bacteria</taxon>
        <taxon>Bacillati</taxon>
        <taxon>Bacillota</taxon>
        <taxon>Bacilli</taxon>
        <taxon>Bacillales</taxon>
        <taxon>Bacillaceae</taxon>
        <taxon>Sutcliffiella</taxon>
    </lineage>
</organism>
<dbReference type="STRING" id="1314751.GCA_001591425_01522"/>
<name>A0A223KQQ1_9BACI</name>
<keyword evidence="3" id="KW-1185">Reference proteome</keyword>
<sequence>MRHLSAIVIKTAMVALVLWFILSGLYNYPIGGTFVLSLFIVGISYLIGDLGILRISNNIIATIADLAITTFALWLLAPIVYGVGIPFGAAFISALIIGVGEWFFHKFVANGLLNNNPSPIS</sequence>
<feature type="transmembrane region" description="Helical" evidence="1">
    <location>
        <begin position="59"/>
        <end position="77"/>
    </location>
</feature>
<feature type="transmembrane region" description="Helical" evidence="1">
    <location>
        <begin position="83"/>
        <end position="104"/>
    </location>
</feature>
<dbReference type="KEGG" id="bcoh:BC6307_10355"/>
<evidence type="ECO:0000256" key="1">
    <source>
        <dbReference type="SAM" id="Phobius"/>
    </source>
</evidence>
<accession>A0A223KQQ1</accession>
<reference evidence="2 3" key="1">
    <citation type="submission" date="2016-12" db="EMBL/GenBank/DDBJ databases">
        <title>The whole genome sequencing and assembly of Bacillus cohnii DSM 6307T strain.</title>
        <authorList>
            <person name="Lee Y.-J."/>
            <person name="Yi H."/>
            <person name="Bahn Y.-S."/>
            <person name="Kim J.F."/>
            <person name="Lee D.-W."/>
        </authorList>
    </citation>
    <scope>NUCLEOTIDE SEQUENCE [LARGE SCALE GENOMIC DNA]</scope>
    <source>
        <strain evidence="2 3">DSM 6307</strain>
    </source>
</reference>
<dbReference type="InterPro" id="IPR019649">
    <property type="entry name" value="DUF2512"/>
</dbReference>
<dbReference type="EMBL" id="CP018866">
    <property type="protein sequence ID" value="AST91653.1"/>
    <property type="molecule type" value="Genomic_DNA"/>
</dbReference>
<dbReference type="RefSeq" id="WP_066414243.1">
    <property type="nucleotide sequence ID" value="NZ_CP018866.1"/>
</dbReference>
<evidence type="ECO:0000313" key="2">
    <source>
        <dbReference type="EMBL" id="AST91653.1"/>
    </source>
</evidence>
<dbReference type="Pfam" id="PF10710">
    <property type="entry name" value="DUF2512"/>
    <property type="match status" value="1"/>
</dbReference>